<comment type="caution">
    <text evidence="3">The sequence shown here is derived from an EMBL/GenBank/DDBJ whole genome shotgun (WGS) entry which is preliminary data.</text>
</comment>
<dbReference type="Proteomes" id="UP000231279">
    <property type="component" value="Unassembled WGS sequence"/>
</dbReference>
<keyword evidence="2" id="KW-0732">Signal</keyword>
<protein>
    <recommendedName>
        <fullName evidence="5">Arabinogalactan peptide</fullName>
    </recommendedName>
</protein>
<name>A0A2G9GAV3_9LAMI</name>
<dbReference type="EMBL" id="NKXS01005941">
    <property type="protein sequence ID" value="PIN02409.1"/>
    <property type="molecule type" value="Genomic_DNA"/>
</dbReference>
<keyword evidence="1" id="KW-0472">Membrane</keyword>
<keyword evidence="4" id="KW-1185">Reference proteome</keyword>
<evidence type="ECO:0000256" key="2">
    <source>
        <dbReference type="SAM" id="SignalP"/>
    </source>
</evidence>
<proteinExistence type="predicted"/>
<feature type="chain" id="PRO_5013890182" description="Arabinogalactan peptide" evidence="2">
    <location>
        <begin position="28"/>
        <end position="69"/>
    </location>
</feature>
<dbReference type="PANTHER" id="PTHR33659">
    <property type="entry name" value="PROTEIN, PUTATIVE-RELATED-RELATED"/>
    <property type="match status" value="1"/>
</dbReference>
<evidence type="ECO:0000256" key="1">
    <source>
        <dbReference type="SAM" id="Phobius"/>
    </source>
</evidence>
<keyword evidence="1" id="KW-1133">Transmembrane helix</keyword>
<accession>A0A2G9GAV3</accession>
<sequence>MAQIAITKAAFFTVFVVLCLLSTAVRAKDTSHSPAPAPGPDAGAGFSVSSSSAFIFFSVLLSIAGLILQ</sequence>
<organism evidence="3 4">
    <name type="scientific">Handroanthus impetiginosus</name>
    <dbReference type="NCBI Taxonomy" id="429701"/>
    <lineage>
        <taxon>Eukaryota</taxon>
        <taxon>Viridiplantae</taxon>
        <taxon>Streptophyta</taxon>
        <taxon>Embryophyta</taxon>
        <taxon>Tracheophyta</taxon>
        <taxon>Spermatophyta</taxon>
        <taxon>Magnoliopsida</taxon>
        <taxon>eudicotyledons</taxon>
        <taxon>Gunneridae</taxon>
        <taxon>Pentapetalae</taxon>
        <taxon>asterids</taxon>
        <taxon>lamiids</taxon>
        <taxon>Lamiales</taxon>
        <taxon>Bignoniaceae</taxon>
        <taxon>Crescentiina</taxon>
        <taxon>Tabebuia alliance</taxon>
        <taxon>Handroanthus</taxon>
    </lineage>
</organism>
<dbReference type="AlphaFoldDB" id="A0A2G9GAV3"/>
<feature type="transmembrane region" description="Helical" evidence="1">
    <location>
        <begin position="43"/>
        <end position="68"/>
    </location>
</feature>
<keyword evidence="1" id="KW-0812">Transmembrane</keyword>
<evidence type="ECO:0000313" key="3">
    <source>
        <dbReference type="EMBL" id="PIN02409.1"/>
    </source>
</evidence>
<gene>
    <name evidence="3" type="ORF">CDL12_25076</name>
</gene>
<feature type="signal peptide" evidence="2">
    <location>
        <begin position="1"/>
        <end position="27"/>
    </location>
</feature>
<evidence type="ECO:0008006" key="5">
    <source>
        <dbReference type="Google" id="ProtNLM"/>
    </source>
</evidence>
<reference evidence="4" key="1">
    <citation type="journal article" date="2018" name="Gigascience">
        <title>Genome assembly of the Pink Ipe (Handroanthus impetiginosus, Bignoniaceae), a highly valued, ecologically keystone Neotropical timber forest tree.</title>
        <authorList>
            <person name="Silva-Junior O.B."/>
            <person name="Grattapaglia D."/>
            <person name="Novaes E."/>
            <person name="Collevatti R.G."/>
        </authorList>
    </citation>
    <scope>NUCLEOTIDE SEQUENCE [LARGE SCALE GENOMIC DNA]</scope>
    <source>
        <strain evidence="4">cv. UFG-1</strain>
    </source>
</reference>
<evidence type="ECO:0000313" key="4">
    <source>
        <dbReference type="Proteomes" id="UP000231279"/>
    </source>
</evidence>
<dbReference type="PANTHER" id="PTHR33659:SF11">
    <property type="entry name" value="TRANSMEMBRANE PROTEIN"/>
    <property type="match status" value="1"/>
</dbReference>